<dbReference type="Proteomes" id="UP000245370">
    <property type="component" value="Unassembled WGS sequence"/>
</dbReference>
<comment type="pathway">
    <text evidence="3 4">Cofactor biosynthesis; coenzyme A biosynthesis; CoA from (R)-pantothenate: step 2/5.</text>
</comment>
<dbReference type="GO" id="GO:0004632">
    <property type="term" value="F:phosphopantothenate--cysteine ligase activity"/>
    <property type="evidence" value="ECO:0007669"/>
    <property type="project" value="UniProtKB-UniRule"/>
</dbReference>
<comment type="cofactor">
    <cofactor evidence="3">
        <name>FMN</name>
        <dbReference type="ChEBI" id="CHEBI:58210"/>
    </cofactor>
    <text evidence="3">Binds 1 FMN per subunit.</text>
</comment>
<feature type="region of interest" description="Phosphopantothenate--cysteine ligase" evidence="3">
    <location>
        <begin position="190"/>
        <end position="399"/>
    </location>
</feature>
<proteinExistence type="inferred from homology"/>
<dbReference type="EC" id="6.3.2.5" evidence="3"/>
<dbReference type="GO" id="GO:0046872">
    <property type="term" value="F:metal ion binding"/>
    <property type="evidence" value="ECO:0007669"/>
    <property type="project" value="UniProtKB-KW"/>
</dbReference>
<dbReference type="UniPathway" id="UPA00241">
    <property type="reaction ID" value="UER00353"/>
</dbReference>
<dbReference type="NCBIfam" id="TIGR00521">
    <property type="entry name" value="coaBC_dfp"/>
    <property type="match status" value="1"/>
</dbReference>
<keyword evidence="5" id="KW-0812">Transmembrane</keyword>
<gene>
    <name evidence="3 8" type="primary">coaBC</name>
    <name evidence="8" type="ORF">DIT68_03570</name>
</gene>
<evidence type="ECO:0000256" key="2">
    <source>
        <dbReference type="ARBA" id="ARBA00023239"/>
    </source>
</evidence>
<name>A0A2U2XF15_9FLAO</name>
<reference evidence="8 9" key="2">
    <citation type="submission" date="2018-05" db="EMBL/GenBank/DDBJ databases">
        <authorList>
            <person name="Lanie J.A."/>
            <person name="Ng W.-L."/>
            <person name="Kazmierczak K.M."/>
            <person name="Andrzejewski T.M."/>
            <person name="Davidsen T.M."/>
            <person name="Wayne K.J."/>
            <person name="Tettelin H."/>
            <person name="Glass J.I."/>
            <person name="Rusch D."/>
            <person name="Podicherti R."/>
            <person name="Tsui H.-C.T."/>
            <person name="Winkler M.E."/>
        </authorList>
    </citation>
    <scope>NUCLEOTIDE SEQUENCE [LARGE SCALE GENOMIC DNA]</scope>
    <source>
        <strain evidence="8 9">C305</strain>
    </source>
</reference>
<dbReference type="SUPFAM" id="SSF52507">
    <property type="entry name" value="Homo-oligomeric flavin-containing Cys decarboxylases, HFCD"/>
    <property type="match status" value="1"/>
</dbReference>
<dbReference type="GO" id="GO:0015937">
    <property type="term" value="P:coenzyme A biosynthetic process"/>
    <property type="evidence" value="ECO:0007669"/>
    <property type="project" value="UniProtKB-UniRule"/>
</dbReference>
<comment type="similarity">
    <text evidence="3 4">In the N-terminal section; belongs to the HFCD (homo-oligomeric flavin containing Cys decarboxylase) superfamily.</text>
</comment>
<evidence type="ECO:0000256" key="4">
    <source>
        <dbReference type="RuleBase" id="RU364078"/>
    </source>
</evidence>
<dbReference type="Pfam" id="PF04127">
    <property type="entry name" value="DFP"/>
    <property type="match status" value="1"/>
</dbReference>
<keyword evidence="3 4" id="KW-0288">FMN</keyword>
<dbReference type="PANTHER" id="PTHR14359">
    <property type="entry name" value="HOMO-OLIGOMERIC FLAVIN CONTAINING CYS DECARBOXYLASE FAMILY"/>
    <property type="match status" value="1"/>
</dbReference>
<feature type="region of interest" description="Phosphopantothenoylcysteine decarboxylase" evidence="3">
    <location>
        <begin position="1"/>
        <end position="189"/>
    </location>
</feature>
<dbReference type="HAMAP" id="MF_02225">
    <property type="entry name" value="CoaBC"/>
    <property type="match status" value="1"/>
</dbReference>
<protein>
    <recommendedName>
        <fullName evidence="3">Coenzyme A biosynthesis bifunctional protein CoaBC</fullName>
    </recommendedName>
    <alternativeName>
        <fullName evidence="3">DNA/pantothenate metabolism flavoprotein</fullName>
    </alternativeName>
    <alternativeName>
        <fullName evidence="3">Phosphopantothenoylcysteine synthetase/decarboxylase</fullName>
        <shortName evidence="3">PPCS-PPCDC</shortName>
    </alternativeName>
    <domain>
        <recommendedName>
            <fullName evidence="3">Phosphopantothenoylcysteine decarboxylase</fullName>
            <shortName evidence="3">PPC decarboxylase</shortName>
            <shortName evidence="3">PPC-DC</shortName>
            <ecNumber evidence="3">4.1.1.36</ecNumber>
        </recommendedName>
        <alternativeName>
            <fullName evidence="3">CoaC</fullName>
        </alternativeName>
    </domain>
    <domain>
        <recommendedName>
            <fullName evidence="3">Phosphopantothenate--cysteine ligase</fullName>
            <ecNumber evidence="3">6.3.2.5</ecNumber>
        </recommendedName>
        <alternativeName>
            <fullName evidence="3">CoaB</fullName>
        </alternativeName>
        <alternativeName>
            <fullName evidence="3">Phosphopantothenoylcysteine synthetase</fullName>
            <shortName evidence="3">PPC synthetase</shortName>
            <shortName evidence="3">PPC-S</shortName>
        </alternativeName>
    </domain>
</protein>
<comment type="function">
    <text evidence="3">Catalyzes two sequential steps in the biosynthesis of coenzyme A. In the first step cysteine is conjugated to 4'-phosphopantothenate to form 4-phosphopantothenoylcysteine. In the second step the latter compound is decarboxylated to form 4'-phosphopantotheine.</text>
</comment>
<dbReference type="SUPFAM" id="SSF102645">
    <property type="entry name" value="CoaB-like"/>
    <property type="match status" value="1"/>
</dbReference>
<keyword evidence="3" id="KW-0479">Metal-binding</keyword>
<feature type="binding site" evidence="3">
    <location>
        <position position="279"/>
    </location>
    <ligand>
        <name>CTP</name>
        <dbReference type="ChEBI" id="CHEBI:37563"/>
    </ligand>
</feature>
<feature type="binding site" evidence="3">
    <location>
        <position position="289"/>
    </location>
    <ligand>
        <name>CTP</name>
        <dbReference type="ChEBI" id="CHEBI:37563"/>
    </ligand>
</feature>
<keyword evidence="3" id="KW-0511">Multifunctional enzyme</keyword>
<dbReference type="RefSeq" id="WP_109358441.1">
    <property type="nucleotide sequence ID" value="NZ_QFRJ01000002.1"/>
</dbReference>
<evidence type="ECO:0000259" key="6">
    <source>
        <dbReference type="Pfam" id="PF02441"/>
    </source>
</evidence>
<dbReference type="GO" id="GO:0010181">
    <property type="term" value="F:FMN binding"/>
    <property type="evidence" value="ECO:0007669"/>
    <property type="project" value="UniProtKB-UniRule"/>
</dbReference>
<feature type="binding site" evidence="3">
    <location>
        <position position="338"/>
    </location>
    <ligand>
        <name>CTP</name>
        <dbReference type="ChEBI" id="CHEBI:37563"/>
    </ligand>
</feature>
<keyword evidence="3 4" id="KW-0436">Ligase</keyword>
<comment type="cofactor">
    <cofactor evidence="3">
        <name>Mg(2+)</name>
        <dbReference type="ChEBI" id="CHEBI:18420"/>
    </cofactor>
</comment>
<feature type="binding site" evidence="3">
    <location>
        <position position="324"/>
    </location>
    <ligand>
        <name>CTP</name>
        <dbReference type="ChEBI" id="CHEBI:37563"/>
    </ligand>
</feature>
<feature type="binding site" evidence="3">
    <location>
        <begin position="305"/>
        <end position="308"/>
    </location>
    <ligand>
        <name>CTP</name>
        <dbReference type="ChEBI" id="CHEBI:37563"/>
    </ligand>
</feature>
<comment type="catalytic activity">
    <reaction evidence="3 4">
        <text>N-[(R)-4-phosphopantothenoyl]-L-cysteine + H(+) = (R)-4'-phosphopantetheine + CO2</text>
        <dbReference type="Rhea" id="RHEA:16793"/>
        <dbReference type="ChEBI" id="CHEBI:15378"/>
        <dbReference type="ChEBI" id="CHEBI:16526"/>
        <dbReference type="ChEBI" id="CHEBI:59458"/>
        <dbReference type="ChEBI" id="CHEBI:61723"/>
        <dbReference type="EC" id="4.1.1.36"/>
    </reaction>
</comment>
<keyword evidence="1 3" id="KW-0210">Decarboxylase</keyword>
<comment type="similarity">
    <text evidence="3 4">In the C-terminal section; belongs to the PPC synthetase family.</text>
</comment>
<keyword evidence="3 4" id="KW-0285">Flavoprotein</keyword>
<feature type="domain" description="DNA/pantothenate metabolism flavoprotein C-terminal" evidence="7">
    <location>
        <begin position="186"/>
        <end position="396"/>
    </location>
</feature>
<keyword evidence="2 3" id="KW-0456">Lyase</keyword>
<dbReference type="InterPro" id="IPR036551">
    <property type="entry name" value="Flavin_trans-like"/>
</dbReference>
<dbReference type="InterPro" id="IPR005252">
    <property type="entry name" value="CoaBC"/>
</dbReference>
<comment type="caution">
    <text evidence="8">The sequence shown here is derived from an EMBL/GenBank/DDBJ whole genome shotgun (WGS) entry which is preliminary data.</text>
</comment>
<feature type="domain" description="Flavoprotein" evidence="6">
    <location>
        <begin position="5"/>
        <end position="176"/>
    </location>
</feature>
<evidence type="ECO:0000256" key="5">
    <source>
        <dbReference type="SAM" id="Phobius"/>
    </source>
</evidence>
<dbReference type="InterPro" id="IPR003382">
    <property type="entry name" value="Flavoprotein"/>
</dbReference>
<dbReference type="GO" id="GO:0071513">
    <property type="term" value="C:phosphopantothenoylcysteine decarboxylase complex"/>
    <property type="evidence" value="ECO:0007669"/>
    <property type="project" value="TreeGrafter"/>
</dbReference>
<dbReference type="InterPro" id="IPR007085">
    <property type="entry name" value="DNA/pantothenate-metab_flavo_C"/>
</dbReference>
<evidence type="ECO:0000256" key="1">
    <source>
        <dbReference type="ARBA" id="ARBA00022793"/>
    </source>
</evidence>
<keyword evidence="5" id="KW-0472">Membrane</keyword>
<keyword evidence="3" id="KW-0460">Magnesium</keyword>
<keyword evidence="9" id="KW-1185">Reference proteome</keyword>
<comment type="catalytic activity">
    <reaction evidence="3 4">
        <text>(R)-4'-phosphopantothenate + L-cysteine + CTP = N-[(R)-4-phosphopantothenoyl]-L-cysteine + CMP + diphosphate + H(+)</text>
        <dbReference type="Rhea" id="RHEA:19397"/>
        <dbReference type="ChEBI" id="CHEBI:10986"/>
        <dbReference type="ChEBI" id="CHEBI:15378"/>
        <dbReference type="ChEBI" id="CHEBI:33019"/>
        <dbReference type="ChEBI" id="CHEBI:35235"/>
        <dbReference type="ChEBI" id="CHEBI:37563"/>
        <dbReference type="ChEBI" id="CHEBI:59458"/>
        <dbReference type="ChEBI" id="CHEBI:60377"/>
        <dbReference type="EC" id="6.3.2.5"/>
    </reaction>
</comment>
<comment type="pathway">
    <text evidence="3 4">Cofactor biosynthesis; coenzyme A biosynthesis; CoA from (R)-pantothenate: step 3/5.</text>
</comment>
<dbReference type="Gene3D" id="3.40.50.10300">
    <property type="entry name" value="CoaB-like"/>
    <property type="match status" value="1"/>
</dbReference>
<dbReference type="Pfam" id="PF02441">
    <property type="entry name" value="Flavoprotein"/>
    <property type="match status" value="1"/>
</dbReference>
<dbReference type="PANTHER" id="PTHR14359:SF6">
    <property type="entry name" value="PHOSPHOPANTOTHENOYLCYSTEINE DECARBOXYLASE"/>
    <property type="match status" value="1"/>
</dbReference>
<dbReference type="AlphaFoldDB" id="A0A2U2XF15"/>
<comment type="caution">
    <text evidence="3">Lacks conserved residue(s) required for the propagation of feature annotation.</text>
</comment>
<feature type="transmembrane region" description="Helical" evidence="5">
    <location>
        <begin position="7"/>
        <end position="27"/>
    </location>
</feature>
<dbReference type="InterPro" id="IPR035929">
    <property type="entry name" value="CoaB-like_sf"/>
</dbReference>
<reference evidence="8 9" key="1">
    <citation type="submission" date="2018-05" db="EMBL/GenBank/DDBJ databases">
        <title>Brumimicrobium oceani sp. nov., isolated from coastal sediment.</title>
        <authorList>
            <person name="Kou Y."/>
        </authorList>
    </citation>
    <scope>NUCLEOTIDE SEQUENCE [LARGE SCALE GENOMIC DNA]</scope>
    <source>
        <strain evidence="8 9">C305</strain>
    </source>
</reference>
<evidence type="ECO:0000259" key="7">
    <source>
        <dbReference type="Pfam" id="PF04127"/>
    </source>
</evidence>
<evidence type="ECO:0000313" key="9">
    <source>
        <dbReference type="Proteomes" id="UP000245370"/>
    </source>
</evidence>
<keyword evidence="5" id="KW-1133">Transmembrane helix</keyword>
<evidence type="ECO:0000256" key="3">
    <source>
        <dbReference type="HAMAP-Rule" id="MF_02225"/>
    </source>
</evidence>
<dbReference type="EC" id="4.1.1.36" evidence="3"/>
<comment type="function">
    <text evidence="4">Catalyzes two steps in the biosynthesis of coenzyme A. In the first step cysteine is conjugated to 4'-phosphopantothenate to form 4-phosphopantothenoylcysteine, in the latter compound is decarboxylated to form 4'-phosphopantotheine.</text>
</comment>
<accession>A0A2U2XF15</accession>
<organism evidence="8 9">
    <name type="scientific">Brumimicrobium oceani</name>
    <dbReference type="NCBI Taxonomy" id="2100725"/>
    <lineage>
        <taxon>Bacteria</taxon>
        <taxon>Pseudomonadati</taxon>
        <taxon>Bacteroidota</taxon>
        <taxon>Flavobacteriia</taxon>
        <taxon>Flavobacteriales</taxon>
        <taxon>Crocinitomicaceae</taxon>
        <taxon>Brumimicrobium</taxon>
    </lineage>
</organism>
<dbReference type="Gene3D" id="3.40.50.1950">
    <property type="entry name" value="Flavin prenyltransferase-like"/>
    <property type="match status" value="1"/>
</dbReference>
<dbReference type="OrthoDB" id="9802554at2"/>
<evidence type="ECO:0000313" key="8">
    <source>
        <dbReference type="EMBL" id="PWH86330.1"/>
    </source>
</evidence>
<dbReference type="GO" id="GO:0015941">
    <property type="term" value="P:pantothenate catabolic process"/>
    <property type="evidence" value="ECO:0007669"/>
    <property type="project" value="InterPro"/>
</dbReference>
<dbReference type="GO" id="GO:0004633">
    <property type="term" value="F:phosphopantothenoylcysteine decarboxylase activity"/>
    <property type="evidence" value="ECO:0007669"/>
    <property type="project" value="UniProtKB-UniRule"/>
</dbReference>
<sequence length="399" mass="43368">MLKGKRIVLGISGGIAAYKIAFLIRILKQKGAEVKCILTPASSDFITPLTVATLSQNPAHIDFWNKENGEWTNHVDLGAWGDLMVLAPLTANTLAKIANGFCDNLLTATYLSAKCPVIVAPAMDLDMYSHETTEENMGKIEGHGVKIIPAEDGFLASGLIGKGRMAEPETIVNVVESFFQNSTSMVGEKVLVTAGPTYEAIDPVRFIGNHSTGKMGYALVEALLERGAEVILISGPTKLKLQHKNLTRIDVKTAKEMLSAATKHFPSCTGGIFAAAVSDYRPKSVAQQKIKKSSDVMNIEMVKNPDVLKSIGTLKKENQFLVGFALETNNAIEYGAEKLKKKNLDLIVINSLEDEGAGFGHDTNKITLLDFHNKTTKFELSSKKVVANSILDYLMKLKK</sequence>
<feature type="binding site" evidence="3">
    <location>
        <position position="342"/>
    </location>
    <ligand>
        <name>CTP</name>
        <dbReference type="ChEBI" id="CHEBI:37563"/>
    </ligand>
</feature>
<dbReference type="EMBL" id="QFRJ01000002">
    <property type="protein sequence ID" value="PWH86330.1"/>
    <property type="molecule type" value="Genomic_DNA"/>
</dbReference>